<reference evidence="2 3" key="1">
    <citation type="journal article" date="2011" name="Nature">
        <title>Genome sequencing reveals insights into physiology and longevity of the naked mole rat.</title>
        <authorList>
            <person name="Kim E.B."/>
            <person name="Fang X."/>
            <person name="Fushan A.A."/>
            <person name="Huang Z."/>
            <person name="Lobanov A.V."/>
            <person name="Han L."/>
            <person name="Marino S.M."/>
            <person name="Sun X."/>
            <person name="Turanov A.A."/>
            <person name="Yang P."/>
            <person name="Yim S.H."/>
            <person name="Zhao X."/>
            <person name="Kasaikina M.V."/>
            <person name="Stoletzki N."/>
            <person name="Peng C."/>
            <person name="Polak P."/>
            <person name="Xiong Z."/>
            <person name="Kiezun A."/>
            <person name="Zhu Y."/>
            <person name="Chen Y."/>
            <person name="Kryukov G.V."/>
            <person name="Zhang Q."/>
            <person name="Peshkin L."/>
            <person name="Yang L."/>
            <person name="Bronson R.T."/>
            <person name="Buffenstein R."/>
            <person name="Wang B."/>
            <person name="Han C."/>
            <person name="Li Q."/>
            <person name="Chen L."/>
            <person name="Zhao W."/>
            <person name="Sunyaev S.R."/>
            <person name="Park T.J."/>
            <person name="Zhang G."/>
            <person name="Wang J."/>
            <person name="Gladyshev V.N."/>
        </authorList>
    </citation>
    <scope>NUCLEOTIDE SEQUENCE [LARGE SCALE GENOMIC DNA]</scope>
</reference>
<dbReference type="InParanoid" id="G5AQ17"/>
<keyword evidence="1 2" id="KW-0812">Transmembrane</keyword>
<dbReference type="Proteomes" id="UP000006813">
    <property type="component" value="Unassembled WGS sequence"/>
</dbReference>
<evidence type="ECO:0000313" key="3">
    <source>
        <dbReference type="Proteomes" id="UP000006813"/>
    </source>
</evidence>
<protein>
    <submittedName>
        <fullName evidence="2">Transmembrane protein 49</fullName>
    </submittedName>
</protein>
<keyword evidence="1" id="KW-0472">Membrane</keyword>
<organism evidence="2 3">
    <name type="scientific">Heterocephalus glaber</name>
    <name type="common">Naked mole rat</name>
    <dbReference type="NCBI Taxonomy" id="10181"/>
    <lineage>
        <taxon>Eukaryota</taxon>
        <taxon>Metazoa</taxon>
        <taxon>Chordata</taxon>
        <taxon>Craniata</taxon>
        <taxon>Vertebrata</taxon>
        <taxon>Euteleostomi</taxon>
        <taxon>Mammalia</taxon>
        <taxon>Eutheria</taxon>
        <taxon>Euarchontoglires</taxon>
        <taxon>Glires</taxon>
        <taxon>Rodentia</taxon>
        <taxon>Hystricomorpha</taxon>
        <taxon>Bathyergidae</taxon>
        <taxon>Heterocephalus</taxon>
    </lineage>
</organism>
<dbReference type="AlphaFoldDB" id="G5AQ17"/>
<keyword evidence="1" id="KW-1133">Transmembrane helix</keyword>
<feature type="transmembrane region" description="Helical" evidence="1">
    <location>
        <begin position="134"/>
        <end position="155"/>
    </location>
</feature>
<accession>G5AQ17</accession>
<evidence type="ECO:0000313" key="2">
    <source>
        <dbReference type="EMBL" id="EHA99127.1"/>
    </source>
</evidence>
<gene>
    <name evidence="2" type="ORF">GW7_07107</name>
</gene>
<name>G5AQ17_HETGA</name>
<dbReference type="EMBL" id="JH166411">
    <property type="protein sequence ID" value="EHA99127.1"/>
    <property type="molecule type" value="Genomic_DNA"/>
</dbReference>
<proteinExistence type="predicted"/>
<sequence length="177" mass="20122">MLEHAESAQDFPSQAKLVVQRLVHKVGVFRILACASIPNPLVDLAGITCGHFLVPCWTFFGTTLIGKPIIKMHIQKIFVILTVSKHITEQMVAFTSAVPGISPSLQKPFQEYLEAQRKKLHHRTEAGAPQGENWLFWMFEKLVAVMVCYFVLSIINSTAQSYTKRIQWRLNLEKKTK</sequence>
<evidence type="ECO:0000256" key="1">
    <source>
        <dbReference type="SAM" id="Phobius"/>
    </source>
</evidence>